<evidence type="ECO:0000256" key="1">
    <source>
        <dbReference type="SAM" id="MobiDB-lite"/>
    </source>
</evidence>
<dbReference type="GeneID" id="27906900"/>
<organism evidence="3 4">
    <name type="scientific">Sphaerulina musiva (strain SO2202)</name>
    <name type="common">Poplar stem canker fungus</name>
    <name type="synonym">Septoria musiva</name>
    <dbReference type="NCBI Taxonomy" id="692275"/>
    <lineage>
        <taxon>Eukaryota</taxon>
        <taxon>Fungi</taxon>
        <taxon>Dikarya</taxon>
        <taxon>Ascomycota</taxon>
        <taxon>Pezizomycotina</taxon>
        <taxon>Dothideomycetes</taxon>
        <taxon>Dothideomycetidae</taxon>
        <taxon>Mycosphaerellales</taxon>
        <taxon>Mycosphaerellaceae</taxon>
        <taxon>Sphaerulina</taxon>
    </lineage>
</organism>
<dbReference type="Proteomes" id="UP000016931">
    <property type="component" value="Unassembled WGS sequence"/>
</dbReference>
<name>N1QEV2_SPHMS</name>
<feature type="compositionally biased region" description="Low complexity" evidence="1">
    <location>
        <begin position="109"/>
        <end position="131"/>
    </location>
</feature>
<dbReference type="EMBL" id="KB456265">
    <property type="protein sequence ID" value="EMF11637.1"/>
    <property type="molecule type" value="Genomic_DNA"/>
</dbReference>
<dbReference type="InterPro" id="IPR038882">
    <property type="entry name" value="Rcf3"/>
</dbReference>
<sequence>MVRKHGSLTKDEEINEASWVAARGAATGAAKWGLFSILAAGAGYAFSPLYRGLTFQFKVFLQMSGMTAGAIIDADRRLIAHEKMMRNRKKVARDAEVWRRYEEDYQLLLEEQATPTGTPTGTPTSTATASTNKDAAPPPPSKNKEEE</sequence>
<dbReference type="PANTHER" id="PTHR39153:SF1">
    <property type="entry name" value="AGR244WP"/>
    <property type="match status" value="1"/>
</dbReference>
<protein>
    <recommendedName>
        <fullName evidence="5">Imidazoleglycerol-phosphate dehydratase</fullName>
    </recommendedName>
</protein>
<evidence type="ECO:0000313" key="3">
    <source>
        <dbReference type="EMBL" id="EMF11637.1"/>
    </source>
</evidence>
<gene>
    <name evidence="3" type="ORF">SEPMUDRAFT_66760</name>
</gene>
<dbReference type="PANTHER" id="PTHR39153">
    <property type="entry name" value="AGR244WP"/>
    <property type="match status" value="1"/>
</dbReference>
<dbReference type="OMA" id="YLQMSGM"/>
<feature type="region of interest" description="Disordered" evidence="1">
    <location>
        <begin position="109"/>
        <end position="147"/>
    </location>
</feature>
<dbReference type="OrthoDB" id="3979469at2759"/>
<keyword evidence="2" id="KW-0812">Transmembrane</keyword>
<evidence type="ECO:0000313" key="4">
    <source>
        <dbReference type="Proteomes" id="UP000016931"/>
    </source>
</evidence>
<evidence type="ECO:0000256" key="2">
    <source>
        <dbReference type="SAM" id="Phobius"/>
    </source>
</evidence>
<feature type="transmembrane region" description="Helical" evidence="2">
    <location>
        <begin position="32"/>
        <end position="53"/>
    </location>
</feature>
<evidence type="ECO:0008006" key="5">
    <source>
        <dbReference type="Google" id="ProtNLM"/>
    </source>
</evidence>
<dbReference type="eggNOG" id="ENOG502SG61">
    <property type="taxonomic scope" value="Eukaryota"/>
</dbReference>
<dbReference type="RefSeq" id="XP_016759758.1">
    <property type="nucleotide sequence ID" value="XM_016909763.1"/>
</dbReference>
<keyword evidence="2" id="KW-1133">Transmembrane helix</keyword>
<keyword evidence="2" id="KW-0472">Membrane</keyword>
<dbReference type="HOGENOM" id="CLU_148205_0_0_1"/>
<keyword evidence="4" id="KW-1185">Reference proteome</keyword>
<dbReference type="AlphaFoldDB" id="N1QEV2"/>
<reference evidence="3 4" key="1">
    <citation type="journal article" date="2012" name="PLoS Pathog.">
        <title>Diverse lifestyles and strategies of plant pathogenesis encoded in the genomes of eighteen Dothideomycetes fungi.</title>
        <authorList>
            <person name="Ohm R.A."/>
            <person name="Feau N."/>
            <person name="Henrissat B."/>
            <person name="Schoch C.L."/>
            <person name="Horwitz B.A."/>
            <person name="Barry K.W."/>
            <person name="Condon B.J."/>
            <person name="Copeland A.C."/>
            <person name="Dhillon B."/>
            <person name="Glaser F."/>
            <person name="Hesse C.N."/>
            <person name="Kosti I."/>
            <person name="LaButti K."/>
            <person name="Lindquist E.A."/>
            <person name="Lucas S."/>
            <person name="Salamov A.A."/>
            <person name="Bradshaw R.E."/>
            <person name="Ciuffetti L."/>
            <person name="Hamelin R.C."/>
            <person name="Kema G.H.J."/>
            <person name="Lawrence C."/>
            <person name="Scott J.A."/>
            <person name="Spatafora J.W."/>
            <person name="Turgeon B.G."/>
            <person name="de Wit P.J.G.M."/>
            <person name="Zhong S."/>
            <person name="Goodwin S.B."/>
            <person name="Grigoriev I.V."/>
        </authorList>
    </citation>
    <scope>NUCLEOTIDE SEQUENCE [LARGE SCALE GENOMIC DNA]</scope>
    <source>
        <strain evidence="3 4">SO2202</strain>
    </source>
</reference>
<accession>N1QEV2</accession>
<proteinExistence type="predicted"/>